<dbReference type="Proteomes" id="UP001597139">
    <property type="component" value="Unassembled WGS sequence"/>
</dbReference>
<evidence type="ECO:0000313" key="3">
    <source>
        <dbReference type="Proteomes" id="UP001597139"/>
    </source>
</evidence>
<dbReference type="EMBL" id="JBHUCZ010000001">
    <property type="protein sequence ID" value="MFD1566635.1"/>
    <property type="molecule type" value="Genomic_DNA"/>
</dbReference>
<dbReference type="InterPro" id="IPR055735">
    <property type="entry name" value="DUF7311"/>
</dbReference>
<accession>A0ABD6BP96</accession>
<dbReference type="Pfam" id="PF23993">
    <property type="entry name" value="DUF7311"/>
    <property type="match status" value="1"/>
</dbReference>
<comment type="caution">
    <text evidence="2">The sequence shown here is derived from an EMBL/GenBank/DDBJ whole genome shotgun (WGS) entry which is preliminary data.</text>
</comment>
<organism evidence="2 3">
    <name type="scientific">Halolamina litorea</name>
    <dbReference type="NCBI Taxonomy" id="1515593"/>
    <lineage>
        <taxon>Archaea</taxon>
        <taxon>Methanobacteriati</taxon>
        <taxon>Methanobacteriota</taxon>
        <taxon>Stenosarchaea group</taxon>
        <taxon>Halobacteria</taxon>
        <taxon>Halobacteriales</taxon>
        <taxon>Haloferacaceae</taxon>
    </lineage>
</organism>
<evidence type="ECO:0000259" key="1">
    <source>
        <dbReference type="Pfam" id="PF23993"/>
    </source>
</evidence>
<proteinExistence type="predicted"/>
<feature type="domain" description="DUF7311" evidence="1">
    <location>
        <begin position="1"/>
        <end position="137"/>
    </location>
</feature>
<name>A0ABD6BP96_9EURY</name>
<sequence length="162" mass="17129">MIRVLLAVALAAALFGAAVPAVESAATDRTRASLDRDLDRLARAGHSLLAEDDPGARRTVRITLPGASLTAAGVERFAVGCRSNCAVRYTLDGGGSRTYRLALPLTTADGPIRFGTPGEYRLTLTLVDGVDGRVVRVAADSLPRTQVRDRDQRPHVTVHAGT</sequence>
<gene>
    <name evidence="2" type="ORF">ACFSAU_03945</name>
</gene>
<keyword evidence="3" id="KW-1185">Reference proteome</keyword>
<dbReference type="AlphaFoldDB" id="A0ABD6BP96"/>
<reference evidence="2 3" key="1">
    <citation type="journal article" date="2019" name="Int. J. Syst. Evol. Microbiol.">
        <title>The Global Catalogue of Microorganisms (GCM) 10K type strain sequencing project: providing services to taxonomists for standard genome sequencing and annotation.</title>
        <authorList>
            <consortium name="The Broad Institute Genomics Platform"/>
            <consortium name="The Broad Institute Genome Sequencing Center for Infectious Disease"/>
            <person name="Wu L."/>
            <person name="Ma J."/>
        </authorList>
    </citation>
    <scope>NUCLEOTIDE SEQUENCE [LARGE SCALE GENOMIC DNA]</scope>
    <source>
        <strain evidence="2 3">CGMCC 1.12859</strain>
    </source>
</reference>
<evidence type="ECO:0000313" key="2">
    <source>
        <dbReference type="EMBL" id="MFD1566635.1"/>
    </source>
</evidence>
<dbReference type="RefSeq" id="WP_267645930.1">
    <property type="nucleotide sequence ID" value="NZ_JANHGR010000001.1"/>
</dbReference>
<protein>
    <recommendedName>
        <fullName evidence="1">DUF7311 domain-containing protein</fullName>
    </recommendedName>
</protein>